<dbReference type="EMBL" id="CABVII010000012">
    <property type="protein sequence ID" value="VVP02885.1"/>
    <property type="molecule type" value="Genomic_DNA"/>
</dbReference>
<gene>
    <name evidence="3" type="ORF">PS862_02940</name>
</gene>
<evidence type="ECO:0000313" key="4">
    <source>
        <dbReference type="Proteomes" id="UP000385207"/>
    </source>
</evidence>
<dbReference type="InterPro" id="IPR010985">
    <property type="entry name" value="Ribbon_hlx_hlx"/>
</dbReference>
<protein>
    <recommendedName>
        <fullName evidence="5">DUF1778 domain-containing protein</fullName>
    </recommendedName>
</protein>
<evidence type="ECO:0008006" key="5">
    <source>
        <dbReference type="Google" id="ProtNLM"/>
    </source>
</evidence>
<dbReference type="GO" id="GO:0006355">
    <property type="term" value="P:regulation of DNA-templated transcription"/>
    <property type="evidence" value="ECO:0007669"/>
    <property type="project" value="InterPro"/>
</dbReference>
<accession>A0A5E6T9P5</accession>
<dbReference type="Proteomes" id="UP000385207">
    <property type="component" value="Unassembled WGS sequence"/>
</dbReference>
<sequence length="116" mass="12949">MKPVREIFSLKTGTPMLEINEILKAPKNARLELKTTDLAKEFIRKAAAISGLDMTSFIISSAFEKAEEVMEKHRRIEMSEQAYARALEILNQDTTPTAGLLNLMRGKHGDKSDSGL</sequence>
<dbReference type="Pfam" id="PF08681">
    <property type="entry name" value="TacA1"/>
    <property type="match status" value="1"/>
</dbReference>
<dbReference type="Gene3D" id="1.20.5.780">
    <property type="entry name" value="Single helix bin"/>
    <property type="match status" value="1"/>
</dbReference>
<evidence type="ECO:0000256" key="2">
    <source>
        <dbReference type="ARBA" id="ARBA00049988"/>
    </source>
</evidence>
<organism evidence="3 4">
    <name type="scientific">Pseudomonas fluorescens</name>
    <dbReference type="NCBI Taxonomy" id="294"/>
    <lineage>
        <taxon>Bacteria</taxon>
        <taxon>Pseudomonadati</taxon>
        <taxon>Pseudomonadota</taxon>
        <taxon>Gammaproteobacteria</taxon>
        <taxon>Pseudomonadales</taxon>
        <taxon>Pseudomonadaceae</taxon>
        <taxon>Pseudomonas</taxon>
    </lineage>
</organism>
<keyword evidence="1" id="KW-1277">Toxin-antitoxin system</keyword>
<evidence type="ECO:0000313" key="3">
    <source>
        <dbReference type="EMBL" id="VVP02885.1"/>
    </source>
</evidence>
<proteinExistence type="inferred from homology"/>
<dbReference type="PANTHER" id="PTHR35401:SF2">
    <property type="entry name" value="ABC-TYPE TRANSPORT SYSTEM"/>
    <property type="match status" value="1"/>
</dbReference>
<comment type="similarity">
    <text evidence="2">Belongs to the TacA antitoxin family.</text>
</comment>
<name>A0A5E6T9P5_PSEFL</name>
<evidence type="ECO:0000256" key="1">
    <source>
        <dbReference type="ARBA" id="ARBA00022649"/>
    </source>
</evidence>
<dbReference type="InterPro" id="IPR014795">
    <property type="entry name" value="TacA_1-like"/>
</dbReference>
<reference evidence="3 4" key="1">
    <citation type="submission" date="2019-09" db="EMBL/GenBank/DDBJ databases">
        <authorList>
            <person name="Chandra G."/>
            <person name="Truman W A."/>
        </authorList>
    </citation>
    <scope>NUCLEOTIDE SEQUENCE [LARGE SCALE GENOMIC DNA]</scope>
    <source>
        <strain evidence="3">PS862</strain>
    </source>
</reference>
<dbReference type="SUPFAM" id="SSF47598">
    <property type="entry name" value="Ribbon-helix-helix"/>
    <property type="match status" value="1"/>
</dbReference>
<dbReference type="AlphaFoldDB" id="A0A5E6T9P5"/>
<dbReference type="PANTHER" id="PTHR35401">
    <property type="entry name" value="COPG FAMILY HELIX-TURN-HELIX PROTEIN-RELATED-RELATED"/>
    <property type="match status" value="1"/>
</dbReference>